<gene>
    <name evidence="2" type="ORF">VM1G_11784</name>
</gene>
<organism evidence="2 3">
    <name type="scientific">Cytospora mali</name>
    <name type="common">Apple Valsa canker fungus</name>
    <name type="synonym">Valsa mali</name>
    <dbReference type="NCBI Taxonomy" id="578113"/>
    <lineage>
        <taxon>Eukaryota</taxon>
        <taxon>Fungi</taxon>
        <taxon>Dikarya</taxon>
        <taxon>Ascomycota</taxon>
        <taxon>Pezizomycotina</taxon>
        <taxon>Sordariomycetes</taxon>
        <taxon>Sordariomycetidae</taxon>
        <taxon>Diaporthales</taxon>
        <taxon>Cytosporaceae</taxon>
        <taxon>Cytospora</taxon>
    </lineage>
</organism>
<protein>
    <submittedName>
        <fullName evidence="2">Uncharacterized protein</fullName>
    </submittedName>
</protein>
<evidence type="ECO:0000313" key="3">
    <source>
        <dbReference type="Proteomes" id="UP000078559"/>
    </source>
</evidence>
<feature type="region of interest" description="Disordered" evidence="1">
    <location>
        <begin position="1"/>
        <end position="77"/>
    </location>
</feature>
<feature type="compositionally biased region" description="Low complexity" evidence="1">
    <location>
        <begin position="48"/>
        <end position="69"/>
    </location>
</feature>
<name>A0A194W684_CYTMA</name>
<evidence type="ECO:0000313" key="2">
    <source>
        <dbReference type="EMBL" id="KUI71984.1"/>
    </source>
</evidence>
<proteinExistence type="predicted"/>
<keyword evidence="3" id="KW-1185">Reference proteome</keyword>
<dbReference type="AlphaFoldDB" id="A0A194W684"/>
<accession>A0A194W684</accession>
<sequence length="299" mass="32137">MSKDDYHIMSGVEQPAPVPGIPPAHEDKLQVQAAHPTGRRRSPRTNILRQPTAPATTRALPTTTQATPTYARPGPEESFYADQPTNAPCSPGYHPERRLSPLGDDYLDEFPPRKRAAGSAGEQLAVERHHGSVAGVRRSYLSDSLKHIRRLHVLGRGKVTSTLAAATVALRGSSNGTNDMQRLLTGSVKGRNLIASRDYELLGKVALVNHAKQLTGSTSQVRRPGVQLLSLVALCIAPGARLAGRATTTLTIEFAMVKETARTVIAGILHLLRRGRVIIIGVSNDSVRAYGATTLLCDC</sequence>
<dbReference type="EMBL" id="CM003105">
    <property type="protein sequence ID" value="KUI71984.1"/>
    <property type="molecule type" value="Genomic_DNA"/>
</dbReference>
<reference evidence="2" key="1">
    <citation type="submission" date="2014-12" db="EMBL/GenBank/DDBJ databases">
        <title>Genome Sequence of Valsa Canker Pathogens Uncovers a Specific Adaption of Colonization on Woody Bark.</title>
        <authorList>
            <person name="Yin Z."/>
            <person name="Liu H."/>
            <person name="Gao X."/>
            <person name="Li Z."/>
            <person name="Song N."/>
            <person name="Ke X."/>
            <person name="Dai Q."/>
            <person name="Wu Y."/>
            <person name="Sun Y."/>
            <person name="Xu J.-R."/>
            <person name="Kang Z.K."/>
            <person name="Wang L."/>
            <person name="Huang L."/>
        </authorList>
    </citation>
    <scope>NUCLEOTIDE SEQUENCE [LARGE SCALE GENOMIC DNA]</scope>
    <source>
        <strain evidence="2">03-8</strain>
    </source>
</reference>
<dbReference type="Proteomes" id="UP000078559">
    <property type="component" value="Chromosome 8"/>
</dbReference>
<evidence type="ECO:0000256" key="1">
    <source>
        <dbReference type="SAM" id="MobiDB-lite"/>
    </source>
</evidence>